<protein>
    <submittedName>
        <fullName evidence="4">Flagellar motor switch protein FliH</fullName>
    </submittedName>
</protein>
<dbReference type="eggNOG" id="ENOG5031385">
    <property type="taxonomic scope" value="Bacteria"/>
</dbReference>
<evidence type="ECO:0000313" key="4">
    <source>
        <dbReference type="EMBL" id="KAJ02036.1"/>
    </source>
</evidence>
<keyword evidence="5" id="KW-1185">Reference proteome</keyword>
<dbReference type="GO" id="GO:0015031">
    <property type="term" value="P:protein transport"/>
    <property type="evidence" value="ECO:0007669"/>
    <property type="project" value="UniProtKB-KW"/>
</dbReference>
<dbReference type="STRING" id="83219.PM02_15910"/>
<dbReference type="InterPro" id="IPR051472">
    <property type="entry name" value="T3SS_Stator/FliH"/>
</dbReference>
<evidence type="ECO:0000256" key="3">
    <source>
        <dbReference type="SAM" id="MobiDB-lite"/>
    </source>
</evidence>
<dbReference type="PANTHER" id="PTHR34982">
    <property type="entry name" value="YOP PROTEINS TRANSLOCATION PROTEIN L"/>
    <property type="match status" value="1"/>
</dbReference>
<evidence type="ECO:0000313" key="5">
    <source>
        <dbReference type="Proteomes" id="UP000027337"/>
    </source>
</evidence>
<dbReference type="Proteomes" id="UP000027337">
    <property type="component" value="Unassembled WGS sequence"/>
</dbReference>
<feature type="region of interest" description="Disordered" evidence="3">
    <location>
        <begin position="1"/>
        <end position="25"/>
    </location>
</feature>
<reference evidence="4 5" key="1">
    <citation type="journal article" date="2014" name="Genome Announc.">
        <title>Draft Genome Sequences of Two Isolates of the Roseobacter Group, Sulfitobacter sp. Strains 3SOLIMAR09 and 1FIGIMAR09, from Harbors of Mallorca Island (Mediterranean Sea).</title>
        <authorList>
            <person name="Mas-Llado M."/>
            <person name="Pina-Villalonga J.M."/>
            <person name="Brunet-Galmes I."/>
            <person name="Nogales B."/>
            <person name="Bosch R."/>
        </authorList>
    </citation>
    <scope>NUCLEOTIDE SEQUENCE [LARGE SCALE GENOMIC DNA]</scope>
    <source>
        <strain evidence="4 5">1FIGIMAR09</strain>
    </source>
</reference>
<sequence length="220" mass="24206">MIDLFQRNFDSEPPTGNKASPQDKMSDLAAFAEQELRIKEARQEGFDAGRSVGRQDAQGEYDTAREDRLTQERTAIRDQLNAVLEQDAELRRTSERDIVELFLGIAERLVPELLESYGSDLAIERIRQSVALARTDPVLTIRACPNIAETLQTEAPEWLASASRSAQIDVVADPELTGSAAQVRWKGGRLDYDIEQASIAVLASLATAAKEFNEATGKAG</sequence>
<dbReference type="GO" id="GO:0005829">
    <property type="term" value="C:cytosol"/>
    <property type="evidence" value="ECO:0007669"/>
    <property type="project" value="TreeGrafter"/>
</dbReference>
<dbReference type="EMBL" id="JEMU01000015">
    <property type="protein sequence ID" value="KAJ02036.1"/>
    <property type="molecule type" value="Genomic_DNA"/>
</dbReference>
<dbReference type="PANTHER" id="PTHR34982:SF1">
    <property type="entry name" value="FLAGELLAR ASSEMBLY PROTEIN FLIH"/>
    <property type="match status" value="1"/>
</dbReference>
<dbReference type="AlphaFoldDB" id="A0A061SJY6"/>
<keyword evidence="4" id="KW-0966">Cell projection</keyword>
<keyword evidence="4" id="KW-0282">Flagellum</keyword>
<comment type="caution">
    <text evidence="4">The sequence shown here is derived from an EMBL/GenBank/DDBJ whole genome shotgun (WGS) entry which is preliminary data.</text>
</comment>
<keyword evidence="2" id="KW-0653">Protein transport</keyword>
<evidence type="ECO:0000256" key="2">
    <source>
        <dbReference type="ARBA" id="ARBA00022927"/>
    </source>
</evidence>
<keyword evidence="4" id="KW-0969">Cilium</keyword>
<dbReference type="RefSeq" id="WP_037910287.1">
    <property type="nucleotide sequence ID" value="NZ_JEMU01000015.1"/>
</dbReference>
<gene>
    <name evidence="4" type="ORF">PM02_15910</name>
</gene>
<name>A0A061SJY6_9RHOB</name>
<feature type="region of interest" description="Disordered" evidence="3">
    <location>
        <begin position="42"/>
        <end position="68"/>
    </location>
</feature>
<accession>A0A061SJY6</accession>
<keyword evidence="1" id="KW-0813">Transport</keyword>
<evidence type="ECO:0000256" key="1">
    <source>
        <dbReference type="ARBA" id="ARBA00022448"/>
    </source>
</evidence>
<organism evidence="4 5">
    <name type="scientific">Sulfitobacter mediterraneus</name>
    <dbReference type="NCBI Taxonomy" id="83219"/>
    <lineage>
        <taxon>Bacteria</taxon>
        <taxon>Pseudomonadati</taxon>
        <taxon>Pseudomonadota</taxon>
        <taxon>Alphaproteobacteria</taxon>
        <taxon>Rhodobacterales</taxon>
        <taxon>Roseobacteraceae</taxon>
        <taxon>Sulfitobacter</taxon>
    </lineage>
</organism>
<proteinExistence type="predicted"/>